<dbReference type="EMBL" id="FNHS01000010">
    <property type="protein sequence ID" value="SDN66967.1"/>
    <property type="molecule type" value="Genomic_DNA"/>
</dbReference>
<proteinExistence type="predicted"/>
<feature type="chain" id="PRO_5011512714" evidence="2">
    <location>
        <begin position="31"/>
        <end position="105"/>
    </location>
</feature>
<feature type="compositionally biased region" description="Gly residues" evidence="1">
    <location>
        <begin position="31"/>
        <end position="45"/>
    </location>
</feature>
<keyword evidence="4" id="KW-1185">Reference proteome</keyword>
<sequence length="105" mass="10874">MHARPLSILRPALGLAVLASAVVMPLAAQAGEGGGGSRQVAGGGHMSSYVSDPHHDPRSLHSQRLGTGQILGAPMLHERAGAALVRRPVEPHWASGTAGRRRPAR</sequence>
<dbReference type="STRING" id="582672.SAMN05216360_11078"/>
<reference evidence="4" key="1">
    <citation type="submission" date="2016-10" db="EMBL/GenBank/DDBJ databases">
        <authorList>
            <person name="Varghese N."/>
            <person name="Submissions S."/>
        </authorList>
    </citation>
    <scope>NUCLEOTIDE SEQUENCE [LARGE SCALE GENOMIC DNA]</scope>
    <source>
        <strain evidence="4">BL47</strain>
    </source>
</reference>
<accession>A0A1H0D9S2</accession>
<evidence type="ECO:0000256" key="1">
    <source>
        <dbReference type="SAM" id="MobiDB-lite"/>
    </source>
</evidence>
<evidence type="ECO:0000313" key="4">
    <source>
        <dbReference type="Proteomes" id="UP000198704"/>
    </source>
</evidence>
<gene>
    <name evidence="3" type="ORF">SAMN05216360_11078</name>
</gene>
<dbReference type="RefSeq" id="WP_091717724.1">
    <property type="nucleotide sequence ID" value="NZ_FNHS01000010.1"/>
</dbReference>
<name>A0A1H0D9S2_9HYPH</name>
<organism evidence="3 4">
    <name type="scientific">Methylobacterium phyllostachyos</name>
    <dbReference type="NCBI Taxonomy" id="582672"/>
    <lineage>
        <taxon>Bacteria</taxon>
        <taxon>Pseudomonadati</taxon>
        <taxon>Pseudomonadota</taxon>
        <taxon>Alphaproteobacteria</taxon>
        <taxon>Hyphomicrobiales</taxon>
        <taxon>Methylobacteriaceae</taxon>
        <taxon>Methylobacterium</taxon>
    </lineage>
</organism>
<feature type="region of interest" description="Disordered" evidence="1">
    <location>
        <begin position="29"/>
        <end position="72"/>
    </location>
</feature>
<dbReference type="AlphaFoldDB" id="A0A1H0D9S2"/>
<keyword evidence="2" id="KW-0732">Signal</keyword>
<dbReference type="Proteomes" id="UP000198704">
    <property type="component" value="Unassembled WGS sequence"/>
</dbReference>
<dbReference type="OrthoDB" id="8005025at2"/>
<protein>
    <submittedName>
        <fullName evidence="3">Uncharacterized protein</fullName>
    </submittedName>
</protein>
<evidence type="ECO:0000313" key="3">
    <source>
        <dbReference type="EMBL" id="SDN66967.1"/>
    </source>
</evidence>
<evidence type="ECO:0000256" key="2">
    <source>
        <dbReference type="SAM" id="SignalP"/>
    </source>
</evidence>
<feature type="signal peptide" evidence="2">
    <location>
        <begin position="1"/>
        <end position="30"/>
    </location>
</feature>